<keyword evidence="1" id="KW-0812">Transmembrane</keyword>
<evidence type="ECO:0000313" key="3">
    <source>
        <dbReference type="Proteomes" id="UP000076552"/>
    </source>
</evidence>
<organism evidence="2 3">
    <name type="scientific">Colletotrichum tofieldiae</name>
    <dbReference type="NCBI Taxonomy" id="708197"/>
    <lineage>
        <taxon>Eukaryota</taxon>
        <taxon>Fungi</taxon>
        <taxon>Dikarya</taxon>
        <taxon>Ascomycota</taxon>
        <taxon>Pezizomycotina</taxon>
        <taxon>Sordariomycetes</taxon>
        <taxon>Hypocreomycetidae</taxon>
        <taxon>Glomerellales</taxon>
        <taxon>Glomerellaceae</taxon>
        <taxon>Colletotrichum</taxon>
        <taxon>Colletotrichum spaethianum species complex</taxon>
    </lineage>
</organism>
<protein>
    <submittedName>
        <fullName evidence="2">Family decarboxylase</fullName>
    </submittedName>
</protein>
<name>A0A166SNV1_9PEZI</name>
<dbReference type="AlphaFoldDB" id="A0A166SNV1"/>
<proteinExistence type="predicted"/>
<dbReference type="Proteomes" id="UP000076552">
    <property type="component" value="Unassembled WGS sequence"/>
</dbReference>
<reference evidence="2 3" key="1">
    <citation type="submission" date="2015-06" db="EMBL/GenBank/DDBJ databases">
        <title>Survival trade-offs in plant roots during colonization by closely related pathogenic and mutualistic fungi.</title>
        <authorList>
            <person name="Hacquard S."/>
            <person name="Kracher B."/>
            <person name="Hiruma K."/>
            <person name="Weinman A."/>
            <person name="Muench P."/>
            <person name="Garrido Oter R."/>
            <person name="Ver Loren van Themaat E."/>
            <person name="Dallerey J.-F."/>
            <person name="Damm U."/>
            <person name="Henrissat B."/>
            <person name="Lespinet O."/>
            <person name="Thon M."/>
            <person name="Kemen E."/>
            <person name="McHardy A.C."/>
            <person name="Schulze-Lefert P."/>
            <person name="O'Connell R.J."/>
        </authorList>
    </citation>
    <scope>NUCLEOTIDE SEQUENCE [LARGE SCALE GENOMIC DNA]</scope>
    <source>
        <strain evidence="2 3">0861</strain>
    </source>
</reference>
<dbReference type="STRING" id="708197.A0A166SNV1"/>
<evidence type="ECO:0000313" key="2">
    <source>
        <dbReference type="EMBL" id="KZL70983.1"/>
    </source>
</evidence>
<gene>
    <name evidence="2" type="ORF">CT0861_02182</name>
</gene>
<evidence type="ECO:0000256" key="1">
    <source>
        <dbReference type="SAM" id="Phobius"/>
    </source>
</evidence>
<keyword evidence="3" id="KW-1185">Reference proteome</keyword>
<feature type="transmembrane region" description="Helical" evidence="1">
    <location>
        <begin position="83"/>
        <end position="105"/>
    </location>
</feature>
<accession>A0A166SNV1</accession>
<keyword evidence="1" id="KW-1133">Transmembrane helix</keyword>
<feature type="transmembrane region" description="Helical" evidence="1">
    <location>
        <begin position="144"/>
        <end position="162"/>
    </location>
</feature>
<keyword evidence="1" id="KW-0472">Membrane</keyword>
<sequence length="163" mass="18450">MDDILMIIITFIYTAAIFGLYKYSDIYANTDFNSIIPNQPSAVSRTLGILNILAETSIQTTLWGNKCCLLLLYNRLTLFNNQIMLWAMVAAYTGLSYLAIIVALYKGWCRPFSDYLVLVPGNLECLTWKHYNIMQMTLNLSTDLVLLLIPMISAILMKVAVFA</sequence>
<feature type="non-terminal residue" evidence="2">
    <location>
        <position position="163"/>
    </location>
</feature>
<feature type="transmembrane region" description="Helical" evidence="1">
    <location>
        <begin position="6"/>
        <end position="23"/>
    </location>
</feature>
<comment type="caution">
    <text evidence="2">The sequence shown here is derived from an EMBL/GenBank/DDBJ whole genome shotgun (WGS) entry which is preliminary data.</text>
</comment>
<dbReference type="EMBL" id="LFIV01000080">
    <property type="protein sequence ID" value="KZL70983.1"/>
    <property type="molecule type" value="Genomic_DNA"/>
</dbReference>